<evidence type="ECO:0000313" key="3">
    <source>
        <dbReference type="Proteomes" id="UP000270296"/>
    </source>
</evidence>
<feature type="transmembrane region" description="Helical" evidence="1">
    <location>
        <begin position="48"/>
        <end position="74"/>
    </location>
</feature>
<proteinExistence type="predicted"/>
<protein>
    <submittedName>
        <fullName evidence="4">G protein-coupled receptor</fullName>
    </submittedName>
</protein>
<feature type="transmembrane region" description="Helical" evidence="1">
    <location>
        <begin position="176"/>
        <end position="202"/>
    </location>
</feature>
<evidence type="ECO:0000256" key="1">
    <source>
        <dbReference type="SAM" id="Phobius"/>
    </source>
</evidence>
<feature type="transmembrane region" description="Helical" evidence="1">
    <location>
        <begin position="135"/>
        <end position="156"/>
    </location>
</feature>
<keyword evidence="3" id="KW-1185">Reference proteome</keyword>
<feature type="transmembrane region" description="Helical" evidence="1">
    <location>
        <begin position="274"/>
        <end position="297"/>
    </location>
</feature>
<keyword evidence="1" id="KW-0812">Transmembrane</keyword>
<dbReference type="EMBL" id="UZAM01008220">
    <property type="protein sequence ID" value="VDP03850.1"/>
    <property type="molecule type" value="Genomic_DNA"/>
</dbReference>
<accession>A0A183IKX2</accession>
<keyword evidence="1" id="KW-1133">Transmembrane helix</keyword>
<feature type="transmembrane region" description="Helical" evidence="1">
    <location>
        <begin position="309"/>
        <end position="326"/>
    </location>
</feature>
<feature type="transmembrane region" description="Helical" evidence="1">
    <location>
        <begin position="222"/>
        <end position="245"/>
    </location>
</feature>
<gene>
    <name evidence="2" type="ORF">SBAD_LOCUS4266</name>
</gene>
<sequence>MLMNGATGEATLGHPHLNGDRNNATFNSSSFDLNAMVSRELTLASIKYIFFAMLGFVSSIVSGTVFMAIMISSVQRRCSPCQVIDFHKLDVQVSGFNFSSFVNGMAVIHNSLYALNVLRAGDSPVALVKCVFYGSYNFCYVFSECSLMMILLAISVDRALSLMKPVFHKQIAYDSYLRLIFLIYFYTLVNVAMVCGLIVWNYPSKLVSVFCRQYDVIPNTFYAIHFYSIILTNVLASSCNVVSIATATRRMRQSVSGVYSTPLMKEELAAAKRLFVAVLNTGLLMIPPILLHCHFFHAGTAASDFTAFLWAPYDVSLIVFILLYSYHHKHLRMSLYDLFTCYRNNSIAPRTASLD</sequence>
<keyword evidence="1" id="KW-0472">Membrane</keyword>
<dbReference type="AlphaFoldDB" id="A0A183IKX2"/>
<evidence type="ECO:0000313" key="4">
    <source>
        <dbReference type="WBParaSite" id="SBAD_0000445201-mRNA-1"/>
    </source>
</evidence>
<dbReference type="Proteomes" id="UP000270296">
    <property type="component" value="Unassembled WGS sequence"/>
</dbReference>
<feature type="transmembrane region" description="Helical" evidence="1">
    <location>
        <begin position="95"/>
        <end position="115"/>
    </location>
</feature>
<reference evidence="2 3" key="2">
    <citation type="submission" date="2018-11" db="EMBL/GenBank/DDBJ databases">
        <authorList>
            <consortium name="Pathogen Informatics"/>
        </authorList>
    </citation>
    <scope>NUCLEOTIDE SEQUENCE [LARGE SCALE GENOMIC DNA]</scope>
</reference>
<organism evidence="4">
    <name type="scientific">Soboliphyme baturini</name>
    <dbReference type="NCBI Taxonomy" id="241478"/>
    <lineage>
        <taxon>Eukaryota</taxon>
        <taxon>Metazoa</taxon>
        <taxon>Ecdysozoa</taxon>
        <taxon>Nematoda</taxon>
        <taxon>Enoplea</taxon>
        <taxon>Dorylaimia</taxon>
        <taxon>Dioctophymatida</taxon>
        <taxon>Dioctophymatoidea</taxon>
        <taxon>Soboliphymatidae</taxon>
        <taxon>Soboliphyme</taxon>
    </lineage>
</organism>
<evidence type="ECO:0000313" key="2">
    <source>
        <dbReference type="EMBL" id="VDP03850.1"/>
    </source>
</evidence>
<reference evidence="4" key="1">
    <citation type="submission" date="2016-06" db="UniProtKB">
        <authorList>
            <consortium name="WormBaseParasite"/>
        </authorList>
    </citation>
    <scope>IDENTIFICATION</scope>
</reference>
<name>A0A183IKX2_9BILA</name>
<dbReference type="WBParaSite" id="SBAD_0000445201-mRNA-1">
    <property type="protein sequence ID" value="SBAD_0000445201-mRNA-1"/>
    <property type="gene ID" value="SBAD_0000445201"/>
</dbReference>